<dbReference type="SUPFAM" id="SSF52058">
    <property type="entry name" value="L domain-like"/>
    <property type="match status" value="1"/>
</dbReference>
<dbReference type="PANTHER" id="PTHR31900:SF30">
    <property type="entry name" value="SUPERFAMILY PROTEIN, PUTATIVE-RELATED"/>
    <property type="match status" value="1"/>
</dbReference>
<accession>A0ABC8JV96</accession>
<dbReference type="InterPro" id="IPR050232">
    <property type="entry name" value="FBL13/AtMIF1-like"/>
</dbReference>
<sequence length="355" mass="40196">MSRSVHKLSVSFRYNYTCPDFFFLSSSLEQLHMNCAIMICTPVSWKSLRNLTLNSCKLSDDKAVANILSGCPVLENLELFYCLALPQRLDLSKSLNLRRLEIRWSCRSSYPLEIIAPQIRYLKVIVLEEPCTLVDVSSVTEANLEICIQKLFFTVADFVQIRVLKMLEKLQNVERLTFGRTLLQMLSLAELRGITFPMLKVHTLIVETMIVRSAIPGITRLLQNSPVLTKLIAQATCSGNINDHTLDYYLGVLGLNPDQCWRSEYIHNFPTSEGIFSMVRCENAASKLFTSFMELVLRNSKTLETMVIRFRPTPALALECFAQLLQMPPTLPHNDNVSIVLNPSNHSLIASVSLS</sequence>
<keyword evidence="3" id="KW-1185">Reference proteome</keyword>
<evidence type="ECO:0000313" key="2">
    <source>
        <dbReference type="EMBL" id="CAH8342148.1"/>
    </source>
</evidence>
<name>A0ABC8JV96_ERUVS</name>
<organism evidence="2 3">
    <name type="scientific">Eruca vesicaria subsp. sativa</name>
    <name type="common">Garden rocket</name>
    <name type="synonym">Eruca sativa</name>
    <dbReference type="NCBI Taxonomy" id="29727"/>
    <lineage>
        <taxon>Eukaryota</taxon>
        <taxon>Viridiplantae</taxon>
        <taxon>Streptophyta</taxon>
        <taxon>Embryophyta</taxon>
        <taxon>Tracheophyta</taxon>
        <taxon>Spermatophyta</taxon>
        <taxon>Magnoliopsida</taxon>
        <taxon>eudicotyledons</taxon>
        <taxon>Gunneridae</taxon>
        <taxon>Pentapetalae</taxon>
        <taxon>rosids</taxon>
        <taxon>malvids</taxon>
        <taxon>Brassicales</taxon>
        <taxon>Brassicaceae</taxon>
        <taxon>Brassiceae</taxon>
        <taxon>Eruca</taxon>
    </lineage>
</organism>
<proteinExistence type="predicted"/>
<reference evidence="2 3" key="1">
    <citation type="submission" date="2022-03" db="EMBL/GenBank/DDBJ databases">
        <authorList>
            <person name="Macdonald S."/>
            <person name="Ahmed S."/>
            <person name="Newling K."/>
        </authorList>
    </citation>
    <scope>NUCLEOTIDE SEQUENCE [LARGE SCALE GENOMIC DNA]</scope>
</reference>
<dbReference type="PANTHER" id="PTHR31900">
    <property type="entry name" value="F-BOX/RNI SUPERFAMILY PROTEIN-RELATED"/>
    <property type="match status" value="1"/>
</dbReference>
<dbReference type="EMBL" id="CAKOAT010147710">
    <property type="protein sequence ID" value="CAH8342148.1"/>
    <property type="molecule type" value="Genomic_DNA"/>
</dbReference>
<dbReference type="InterPro" id="IPR055411">
    <property type="entry name" value="LRR_FXL15/At3g58940/PEG3-like"/>
</dbReference>
<dbReference type="Gene3D" id="3.80.10.10">
    <property type="entry name" value="Ribonuclease Inhibitor"/>
    <property type="match status" value="1"/>
</dbReference>
<comment type="caution">
    <text evidence="2">The sequence shown here is derived from an EMBL/GenBank/DDBJ whole genome shotgun (WGS) entry which is preliminary data.</text>
</comment>
<dbReference type="AlphaFoldDB" id="A0ABC8JV96"/>
<evidence type="ECO:0000313" key="3">
    <source>
        <dbReference type="Proteomes" id="UP001642260"/>
    </source>
</evidence>
<dbReference type="Proteomes" id="UP001642260">
    <property type="component" value="Unassembled WGS sequence"/>
</dbReference>
<evidence type="ECO:0000259" key="1">
    <source>
        <dbReference type="Pfam" id="PF24758"/>
    </source>
</evidence>
<feature type="domain" description="F-box/LRR-repeat protein 15/At3g58940/PEG3-like LRR" evidence="1">
    <location>
        <begin position="14"/>
        <end position="231"/>
    </location>
</feature>
<gene>
    <name evidence="2" type="ORF">ERUC_LOCUS15800</name>
</gene>
<protein>
    <recommendedName>
        <fullName evidence="1">F-box/LRR-repeat protein 15/At3g58940/PEG3-like LRR domain-containing protein</fullName>
    </recommendedName>
</protein>
<dbReference type="InterPro" id="IPR032675">
    <property type="entry name" value="LRR_dom_sf"/>
</dbReference>
<dbReference type="Pfam" id="PF24758">
    <property type="entry name" value="LRR_At5g56370"/>
    <property type="match status" value="1"/>
</dbReference>